<protein>
    <recommendedName>
        <fullName evidence="3">Amidohydrolase</fullName>
    </recommendedName>
</protein>
<evidence type="ECO:0000313" key="1">
    <source>
        <dbReference type="EMBL" id="MFD1936577.1"/>
    </source>
</evidence>
<gene>
    <name evidence="1" type="ORF">ACFSKW_34405</name>
</gene>
<evidence type="ECO:0008006" key="3">
    <source>
        <dbReference type="Google" id="ProtNLM"/>
    </source>
</evidence>
<organism evidence="1 2">
    <name type="scientific">Nonomuraea mangrovi</name>
    <dbReference type="NCBI Taxonomy" id="2316207"/>
    <lineage>
        <taxon>Bacteria</taxon>
        <taxon>Bacillati</taxon>
        <taxon>Actinomycetota</taxon>
        <taxon>Actinomycetes</taxon>
        <taxon>Streptosporangiales</taxon>
        <taxon>Streptosporangiaceae</taxon>
        <taxon>Nonomuraea</taxon>
    </lineage>
</organism>
<keyword evidence="2" id="KW-1185">Reference proteome</keyword>
<comment type="caution">
    <text evidence="1">The sequence shown here is derived from an EMBL/GenBank/DDBJ whole genome shotgun (WGS) entry which is preliminary data.</text>
</comment>
<dbReference type="Proteomes" id="UP001597368">
    <property type="component" value="Unassembled WGS sequence"/>
</dbReference>
<sequence>MLRHFDHAVEAEIEARYGLHGLPQMRTAFDPALIGPATEEEGAESVAAALGGDDRARWAVAEFIAVPFAVDEDVRALLENVETAGALGMTGVRYRTVADPAAVLT</sequence>
<dbReference type="EMBL" id="JBHUFV010000051">
    <property type="protein sequence ID" value="MFD1936577.1"/>
    <property type="molecule type" value="Genomic_DNA"/>
</dbReference>
<proteinExistence type="predicted"/>
<dbReference type="RefSeq" id="WP_379576986.1">
    <property type="nucleotide sequence ID" value="NZ_JBHUFV010000051.1"/>
</dbReference>
<name>A0ABW4T5E1_9ACTN</name>
<reference evidence="2" key="1">
    <citation type="journal article" date="2019" name="Int. J. Syst. Evol. Microbiol.">
        <title>The Global Catalogue of Microorganisms (GCM) 10K type strain sequencing project: providing services to taxonomists for standard genome sequencing and annotation.</title>
        <authorList>
            <consortium name="The Broad Institute Genomics Platform"/>
            <consortium name="The Broad Institute Genome Sequencing Center for Infectious Disease"/>
            <person name="Wu L."/>
            <person name="Ma J."/>
        </authorList>
    </citation>
    <scope>NUCLEOTIDE SEQUENCE [LARGE SCALE GENOMIC DNA]</scope>
    <source>
        <strain evidence="2">ICMP 6774ER</strain>
    </source>
</reference>
<evidence type="ECO:0000313" key="2">
    <source>
        <dbReference type="Proteomes" id="UP001597368"/>
    </source>
</evidence>
<accession>A0ABW4T5E1</accession>